<evidence type="ECO:0000313" key="16">
    <source>
        <dbReference type="Proteomes" id="UP000791440"/>
    </source>
</evidence>
<dbReference type="GO" id="GO:0050482">
    <property type="term" value="P:arachidonate secretion"/>
    <property type="evidence" value="ECO:0007669"/>
    <property type="project" value="InterPro"/>
</dbReference>
<dbReference type="SUPFAM" id="SSF48619">
    <property type="entry name" value="Phospholipase A2, PLA2"/>
    <property type="match status" value="1"/>
</dbReference>
<organism evidence="14 16">
    <name type="scientific">Manduca sexta</name>
    <name type="common">Tobacco hawkmoth</name>
    <name type="synonym">Tobacco hornworm</name>
    <dbReference type="NCBI Taxonomy" id="7130"/>
    <lineage>
        <taxon>Eukaryota</taxon>
        <taxon>Metazoa</taxon>
        <taxon>Ecdysozoa</taxon>
        <taxon>Arthropoda</taxon>
        <taxon>Hexapoda</taxon>
        <taxon>Insecta</taxon>
        <taxon>Pterygota</taxon>
        <taxon>Neoptera</taxon>
        <taxon>Endopterygota</taxon>
        <taxon>Lepidoptera</taxon>
        <taxon>Glossata</taxon>
        <taxon>Ditrysia</taxon>
        <taxon>Bombycoidea</taxon>
        <taxon>Sphingidae</taxon>
        <taxon>Sphinginae</taxon>
        <taxon>Sphingini</taxon>
        <taxon>Manduca</taxon>
    </lineage>
</organism>
<keyword evidence="9" id="KW-0442">Lipid degradation</keyword>
<proteinExistence type="evidence at transcript level"/>
<dbReference type="CDD" id="cd04704">
    <property type="entry name" value="PLA2_bee_venom_like"/>
    <property type="match status" value="1"/>
</dbReference>
<dbReference type="InterPro" id="IPR033113">
    <property type="entry name" value="PLA2_histidine"/>
</dbReference>
<evidence type="ECO:0000313" key="14">
    <source>
        <dbReference type="EMBL" id="KAG6449748.1"/>
    </source>
</evidence>
<reference evidence="15" key="3">
    <citation type="journal article" date="2022" name="Insect Sci.">
        <title>Genome-wide identification, classification, and expression profiling of serine esterases and other esterase-related proteins in the tobacco hornworm, Manduca sexta.</title>
        <authorList>
            <person name="Miao Z."/>
            <person name="Xiong C."/>
            <person name="Cao X."/>
            <person name="Shan T."/>
            <person name="Jin Q."/>
            <person name="Jiang H."/>
        </authorList>
    </citation>
    <scope>NUCLEOTIDE SEQUENCE</scope>
    <source>
        <strain evidence="15">PLP4</strain>
    </source>
</reference>
<evidence type="ECO:0000256" key="6">
    <source>
        <dbReference type="ARBA" id="ARBA00022723"/>
    </source>
</evidence>
<keyword evidence="5" id="KW-0964">Secreted</keyword>
<dbReference type="GO" id="GO:0004623">
    <property type="term" value="F:phospholipase A2 activity"/>
    <property type="evidence" value="ECO:0007669"/>
    <property type="project" value="UniProtKB-EC"/>
</dbReference>
<evidence type="ECO:0000256" key="12">
    <source>
        <dbReference type="ARBA" id="ARBA00029903"/>
    </source>
</evidence>
<dbReference type="GO" id="GO:0006644">
    <property type="term" value="P:phospholipid metabolic process"/>
    <property type="evidence" value="ECO:0007669"/>
    <property type="project" value="InterPro"/>
</dbReference>
<evidence type="ECO:0000259" key="13">
    <source>
        <dbReference type="Pfam" id="PF05826"/>
    </source>
</evidence>
<evidence type="ECO:0000256" key="7">
    <source>
        <dbReference type="ARBA" id="ARBA00022801"/>
    </source>
</evidence>
<evidence type="ECO:0000256" key="3">
    <source>
        <dbReference type="ARBA" id="ARBA00013278"/>
    </source>
</evidence>
<dbReference type="Gene3D" id="1.20.90.10">
    <property type="entry name" value="Phospholipase A2 domain"/>
    <property type="match status" value="1"/>
</dbReference>
<dbReference type="PROSITE" id="PS00118">
    <property type="entry name" value="PA2_HIS"/>
    <property type="match status" value="1"/>
</dbReference>
<keyword evidence="16" id="KW-1185">Reference proteome</keyword>
<name>A0A922CLG4_MANSE</name>
<evidence type="ECO:0000256" key="8">
    <source>
        <dbReference type="ARBA" id="ARBA00022837"/>
    </source>
</evidence>
<reference evidence="14" key="1">
    <citation type="journal article" date="2016" name="Insect Biochem. Mol. Biol.">
        <title>Multifaceted biological insights from a draft genome sequence of the tobacco hornworm moth, Manduca sexta.</title>
        <authorList>
            <person name="Kanost M.R."/>
            <person name="Arrese E.L."/>
            <person name="Cao X."/>
            <person name="Chen Y.R."/>
            <person name="Chellapilla S."/>
            <person name="Goldsmith M.R."/>
            <person name="Grosse-Wilde E."/>
            <person name="Heckel D.G."/>
            <person name="Herndon N."/>
            <person name="Jiang H."/>
            <person name="Papanicolaou A."/>
            <person name="Qu J."/>
            <person name="Soulages J.L."/>
            <person name="Vogel H."/>
            <person name="Walters J."/>
            <person name="Waterhouse R.M."/>
            <person name="Ahn S.J."/>
            <person name="Almeida F.C."/>
            <person name="An C."/>
            <person name="Aqrawi P."/>
            <person name="Bretschneider A."/>
            <person name="Bryant W.B."/>
            <person name="Bucks S."/>
            <person name="Chao H."/>
            <person name="Chevignon G."/>
            <person name="Christen J.M."/>
            <person name="Clarke D.F."/>
            <person name="Dittmer N.T."/>
            <person name="Ferguson L.C.F."/>
            <person name="Garavelou S."/>
            <person name="Gordon K.H.J."/>
            <person name="Gunaratna R.T."/>
            <person name="Han Y."/>
            <person name="Hauser F."/>
            <person name="He Y."/>
            <person name="Heidel-Fischer H."/>
            <person name="Hirsh A."/>
            <person name="Hu Y."/>
            <person name="Jiang H."/>
            <person name="Kalra D."/>
            <person name="Klinner C."/>
            <person name="Konig C."/>
            <person name="Kovar C."/>
            <person name="Kroll A.R."/>
            <person name="Kuwar S.S."/>
            <person name="Lee S.L."/>
            <person name="Lehman R."/>
            <person name="Li K."/>
            <person name="Li Z."/>
            <person name="Liang H."/>
            <person name="Lovelace S."/>
            <person name="Lu Z."/>
            <person name="Mansfield J.H."/>
            <person name="McCulloch K.J."/>
            <person name="Mathew T."/>
            <person name="Morton B."/>
            <person name="Muzny D.M."/>
            <person name="Neunemann D."/>
            <person name="Ongeri F."/>
            <person name="Pauchet Y."/>
            <person name="Pu L.L."/>
            <person name="Pyrousis I."/>
            <person name="Rao X.J."/>
            <person name="Redding A."/>
            <person name="Roesel C."/>
            <person name="Sanchez-Gracia A."/>
            <person name="Schaack S."/>
            <person name="Shukla A."/>
            <person name="Tetreau G."/>
            <person name="Wang Y."/>
            <person name="Xiong G.H."/>
            <person name="Traut W."/>
            <person name="Walsh T.K."/>
            <person name="Worley K.C."/>
            <person name="Wu D."/>
            <person name="Wu W."/>
            <person name="Wu Y.Q."/>
            <person name="Zhang X."/>
            <person name="Zou Z."/>
            <person name="Zucker H."/>
            <person name="Briscoe A.D."/>
            <person name="Burmester T."/>
            <person name="Clem R.J."/>
            <person name="Feyereisen R."/>
            <person name="Grimmelikhuijzen C.J.P."/>
            <person name="Hamodrakas S.J."/>
            <person name="Hansson B.S."/>
            <person name="Huguet E."/>
            <person name="Jermiin L.S."/>
            <person name="Lan Q."/>
            <person name="Lehman H.K."/>
            <person name="Lorenzen M."/>
            <person name="Merzendorfer H."/>
            <person name="Michalopoulos I."/>
            <person name="Morton D.B."/>
            <person name="Muthukrishnan S."/>
            <person name="Oakeshott J.G."/>
            <person name="Palmer W."/>
            <person name="Park Y."/>
            <person name="Passarelli A.L."/>
            <person name="Rozas J."/>
            <person name="Schwartz L.M."/>
            <person name="Smith W."/>
            <person name="Southgate A."/>
            <person name="Vilcinskas A."/>
            <person name="Vogt R."/>
            <person name="Wang P."/>
            <person name="Werren J."/>
            <person name="Yu X.Q."/>
            <person name="Zhou J.J."/>
            <person name="Brown S.J."/>
            <person name="Scherer S.E."/>
            <person name="Richards S."/>
            <person name="Blissard G.W."/>
        </authorList>
    </citation>
    <scope>NUCLEOTIDE SEQUENCE</scope>
</reference>
<dbReference type="EMBL" id="JH668378">
    <property type="protein sequence ID" value="KAG6449748.1"/>
    <property type="molecule type" value="Genomic_DNA"/>
</dbReference>
<keyword evidence="8" id="KW-0106">Calcium</keyword>
<dbReference type="GO" id="GO:0046872">
    <property type="term" value="F:metal ion binding"/>
    <property type="evidence" value="ECO:0007669"/>
    <property type="project" value="UniProtKB-KW"/>
</dbReference>
<evidence type="ECO:0000313" key="15">
    <source>
        <dbReference type="EMBL" id="UXP72024.1"/>
    </source>
</evidence>
<comment type="cofactor">
    <cofactor evidence="1">
        <name>Ca(2+)</name>
        <dbReference type="ChEBI" id="CHEBI:29108"/>
    </cofactor>
</comment>
<dbReference type="InterPro" id="IPR016090">
    <property type="entry name" value="PLA2-like_dom"/>
</dbReference>
<evidence type="ECO:0000256" key="9">
    <source>
        <dbReference type="ARBA" id="ARBA00022963"/>
    </source>
</evidence>
<keyword evidence="10" id="KW-0443">Lipid metabolism</keyword>
<dbReference type="Proteomes" id="UP000791440">
    <property type="component" value="Unassembled WGS sequence"/>
</dbReference>
<dbReference type="GO" id="GO:0016042">
    <property type="term" value="P:lipid catabolic process"/>
    <property type="evidence" value="ECO:0007669"/>
    <property type="project" value="UniProtKB-KW"/>
</dbReference>
<evidence type="ECO:0000256" key="11">
    <source>
        <dbReference type="ARBA" id="ARBA00023157"/>
    </source>
</evidence>
<keyword evidence="7" id="KW-0378">Hydrolase</keyword>
<evidence type="ECO:0000256" key="5">
    <source>
        <dbReference type="ARBA" id="ARBA00022525"/>
    </source>
</evidence>
<dbReference type="InterPro" id="IPR036444">
    <property type="entry name" value="PLipase_A2_dom_sf"/>
</dbReference>
<sequence>MTDGDNPTWDNSIFDEDIEDINSEEVARQKFSLIFPGTKWCGAGNIADSYDDLGSARETDMCCREHDNCPDLILAGETKYNLTNSAFYTRLNCQCDEKFRLCLHNATSKIANKVGKIYFNALGTQCYREDYPITGCNSYGGWFNRKCVEYSYNTSAVRLYQWFDVNNY</sequence>
<keyword evidence="6" id="KW-0479">Metal-binding</keyword>
<evidence type="ECO:0000256" key="4">
    <source>
        <dbReference type="ARBA" id="ARBA00021721"/>
    </source>
</evidence>
<protein>
    <recommendedName>
        <fullName evidence="4">Phospholipase A2</fullName>
        <ecNumber evidence="3">3.1.1.4</ecNumber>
    </recommendedName>
    <alternativeName>
        <fullName evidence="12">Phosphatidylcholine 2-acylhydrolase</fullName>
    </alternativeName>
</protein>
<keyword evidence="11" id="KW-1015">Disulfide bond</keyword>
<dbReference type="EC" id="3.1.1.4" evidence="3"/>
<gene>
    <name evidence="14" type="ORF">O3G_MSEX006227</name>
</gene>
<evidence type="ECO:0000256" key="1">
    <source>
        <dbReference type="ARBA" id="ARBA00001913"/>
    </source>
</evidence>
<dbReference type="FunFam" id="1.20.90.10:FF:000002">
    <property type="entry name" value="Phospholipase A2 group III"/>
    <property type="match status" value="1"/>
</dbReference>
<comment type="subcellular location">
    <subcellularLocation>
        <location evidence="2">Secreted</location>
    </subcellularLocation>
</comment>
<dbReference type="GO" id="GO:0005576">
    <property type="term" value="C:extracellular region"/>
    <property type="evidence" value="ECO:0007669"/>
    <property type="project" value="UniProtKB-SubCell"/>
</dbReference>
<feature type="domain" description="Phospholipase A2-like central" evidence="13">
    <location>
        <begin position="34"/>
        <end position="129"/>
    </location>
</feature>
<accession>A0A922CLG4</accession>
<dbReference type="PANTHER" id="PTHR12253">
    <property type="entry name" value="RH14732P"/>
    <property type="match status" value="1"/>
</dbReference>
<evidence type="ECO:0000256" key="2">
    <source>
        <dbReference type="ARBA" id="ARBA00004613"/>
    </source>
</evidence>
<evidence type="ECO:0000256" key="10">
    <source>
        <dbReference type="ARBA" id="ARBA00023098"/>
    </source>
</evidence>
<dbReference type="Pfam" id="PF05826">
    <property type="entry name" value="Phospholip_A2_2"/>
    <property type="match status" value="1"/>
</dbReference>
<reference evidence="14" key="2">
    <citation type="submission" date="2020-12" db="EMBL/GenBank/DDBJ databases">
        <authorList>
            <person name="Kanost M."/>
        </authorList>
    </citation>
    <scope>NUCLEOTIDE SEQUENCE</scope>
</reference>
<dbReference type="AlphaFoldDB" id="A0A922CLG4"/>
<dbReference type="EMBL" id="ON929242">
    <property type="protein sequence ID" value="UXP72024.1"/>
    <property type="molecule type" value="mRNA"/>
</dbReference>